<dbReference type="Pfam" id="PF00248">
    <property type="entry name" value="Aldo_ket_red"/>
    <property type="match status" value="1"/>
</dbReference>
<dbReference type="EMBL" id="JACRSQ010000017">
    <property type="protein sequence ID" value="MBC8544195.1"/>
    <property type="molecule type" value="Genomic_DNA"/>
</dbReference>
<comment type="caution">
    <text evidence="5">The sequence shown here is derived from an EMBL/GenBank/DDBJ whole genome shotgun (WGS) entry which is preliminary data.</text>
</comment>
<organism evidence="5 6">
    <name type="scientific">Bianquea renquensis</name>
    <dbReference type="NCBI Taxonomy" id="2763661"/>
    <lineage>
        <taxon>Bacteria</taxon>
        <taxon>Bacillati</taxon>
        <taxon>Bacillota</taxon>
        <taxon>Clostridia</taxon>
        <taxon>Eubacteriales</taxon>
        <taxon>Bianqueaceae</taxon>
        <taxon>Bianquea</taxon>
    </lineage>
</organism>
<dbReference type="PRINTS" id="PR00069">
    <property type="entry name" value="ALDKETRDTASE"/>
</dbReference>
<evidence type="ECO:0000313" key="5">
    <source>
        <dbReference type="EMBL" id="MBC8544195.1"/>
    </source>
</evidence>
<evidence type="ECO:0000256" key="2">
    <source>
        <dbReference type="ARBA" id="ARBA00023004"/>
    </source>
</evidence>
<protein>
    <submittedName>
        <fullName evidence="5">Aldo/keto reductase</fullName>
    </submittedName>
</protein>
<feature type="domain" description="NADP-dependent oxidoreductase" evidence="4">
    <location>
        <begin position="24"/>
        <end position="200"/>
    </location>
</feature>
<dbReference type="RefSeq" id="WP_177718627.1">
    <property type="nucleotide sequence ID" value="NZ_JACRSQ010000017.1"/>
</dbReference>
<proteinExistence type="predicted"/>
<dbReference type="GO" id="GO:0051536">
    <property type="term" value="F:iron-sulfur cluster binding"/>
    <property type="evidence" value="ECO:0007669"/>
    <property type="project" value="UniProtKB-KW"/>
</dbReference>
<dbReference type="Proteomes" id="UP000657006">
    <property type="component" value="Unassembled WGS sequence"/>
</dbReference>
<dbReference type="InterPro" id="IPR023210">
    <property type="entry name" value="NADP_OxRdtase_dom"/>
</dbReference>
<keyword evidence="1" id="KW-0479">Metal-binding</keyword>
<sequence length="340" mass="38184">MDTIRLGRTELRVSASSFGALPIQRIPFDQARTILRKAYDGGINFFDTANAYSDSEEKIGYSLSDVRHHIIIATKSGATDKAALLRHIELSLKRMRTDYVDILQLHNPSELPDPEDPDGLYAGLLEAKQKGWIRFIGITNHSAERARAAILSGYYDTLQFPFSSLADPQDIALAQLAKELDVGFIAMKGLAGGLITDASTTFAFIKQYPHVVPIWGIQREAELDEFLRLEENPPEYDAAMKAKIEEDRKALCGGFCRGCGYCLPCPAGIDIPTDARMSLLLRRSPYGPHLGEERRRNMLKIQDCRHCNACRSRCPYGLDTPALLQENLRDYLAFYQEHKE</sequence>
<evidence type="ECO:0000256" key="3">
    <source>
        <dbReference type="ARBA" id="ARBA00023014"/>
    </source>
</evidence>
<dbReference type="InterPro" id="IPR036812">
    <property type="entry name" value="NAD(P)_OxRdtase_dom_sf"/>
</dbReference>
<dbReference type="SUPFAM" id="SSF51430">
    <property type="entry name" value="NAD(P)-linked oxidoreductase"/>
    <property type="match status" value="1"/>
</dbReference>
<dbReference type="PANTHER" id="PTHR43312:SF1">
    <property type="entry name" value="NADP-DEPENDENT OXIDOREDUCTASE DOMAIN-CONTAINING PROTEIN"/>
    <property type="match status" value="1"/>
</dbReference>
<dbReference type="PANTHER" id="PTHR43312">
    <property type="entry name" value="D-THREO-ALDOSE 1-DEHYDROGENASE"/>
    <property type="match status" value="1"/>
</dbReference>
<dbReference type="GO" id="GO:0046872">
    <property type="term" value="F:metal ion binding"/>
    <property type="evidence" value="ECO:0007669"/>
    <property type="project" value="UniProtKB-KW"/>
</dbReference>
<keyword evidence="6" id="KW-1185">Reference proteome</keyword>
<evidence type="ECO:0000256" key="1">
    <source>
        <dbReference type="ARBA" id="ARBA00022723"/>
    </source>
</evidence>
<dbReference type="InterPro" id="IPR053135">
    <property type="entry name" value="AKR2_Oxidoreductase"/>
</dbReference>
<dbReference type="PROSITE" id="PS00198">
    <property type="entry name" value="4FE4S_FER_1"/>
    <property type="match status" value="1"/>
</dbReference>
<dbReference type="AlphaFoldDB" id="A0A926DS11"/>
<evidence type="ECO:0000259" key="4">
    <source>
        <dbReference type="Pfam" id="PF00248"/>
    </source>
</evidence>
<dbReference type="GO" id="GO:0016491">
    <property type="term" value="F:oxidoreductase activity"/>
    <property type="evidence" value="ECO:0007669"/>
    <property type="project" value="InterPro"/>
</dbReference>
<keyword evidence="3" id="KW-0411">Iron-sulfur</keyword>
<dbReference type="CDD" id="cd19100">
    <property type="entry name" value="AKR_unchar"/>
    <property type="match status" value="1"/>
</dbReference>
<dbReference type="Pfam" id="PF13534">
    <property type="entry name" value="Fer4_17"/>
    <property type="match status" value="1"/>
</dbReference>
<dbReference type="InterPro" id="IPR020471">
    <property type="entry name" value="AKR"/>
</dbReference>
<dbReference type="InterPro" id="IPR017900">
    <property type="entry name" value="4Fe4S_Fe_S_CS"/>
</dbReference>
<dbReference type="SUPFAM" id="SSF46548">
    <property type="entry name" value="alpha-helical ferredoxin"/>
    <property type="match status" value="1"/>
</dbReference>
<gene>
    <name evidence="5" type="ORF">H8730_11670</name>
</gene>
<keyword evidence="2" id="KW-0408">Iron</keyword>
<evidence type="ECO:0000313" key="6">
    <source>
        <dbReference type="Proteomes" id="UP000657006"/>
    </source>
</evidence>
<accession>A0A926DS11</accession>
<dbReference type="Gene3D" id="3.20.20.100">
    <property type="entry name" value="NADP-dependent oxidoreductase domain"/>
    <property type="match status" value="1"/>
</dbReference>
<name>A0A926DS11_9FIRM</name>
<reference evidence="5" key="1">
    <citation type="submission" date="2020-08" db="EMBL/GenBank/DDBJ databases">
        <title>Genome public.</title>
        <authorList>
            <person name="Liu C."/>
            <person name="Sun Q."/>
        </authorList>
    </citation>
    <scope>NUCLEOTIDE SEQUENCE</scope>
    <source>
        <strain evidence="5">NSJ-32</strain>
    </source>
</reference>